<organism evidence="2 3">
    <name type="scientific">Kitasatospora xanthocidica</name>
    <dbReference type="NCBI Taxonomy" id="83382"/>
    <lineage>
        <taxon>Bacteria</taxon>
        <taxon>Bacillati</taxon>
        <taxon>Actinomycetota</taxon>
        <taxon>Actinomycetes</taxon>
        <taxon>Kitasatosporales</taxon>
        <taxon>Streptomycetaceae</taxon>
        <taxon>Kitasatospora</taxon>
    </lineage>
</organism>
<feature type="region of interest" description="Disordered" evidence="1">
    <location>
        <begin position="1"/>
        <end position="113"/>
    </location>
</feature>
<name>A0A373A1H1_9ACTN</name>
<proteinExistence type="predicted"/>
<accession>A0A373A1H1</accession>
<feature type="compositionally biased region" description="Basic residues" evidence="1">
    <location>
        <begin position="8"/>
        <end position="17"/>
    </location>
</feature>
<comment type="caution">
    <text evidence="2">The sequence shown here is derived from an EMBL/GenBank/DDBJ whole genome shotgun (WGS) entry which is preliminary data.</text>
</comment>
<evidence type="ECO:0000313" key="2">
    <source>
        <dbReference type="EMBL" id="RGD61998.1"/>
    </source>
</evidence>
<dbReference type="AlphaFoldDB" id="A0A373A1H1"/>
<feature type="compositionally biased region" description="Basic and acidic residues" evidence="1">
    <location>
        <begin position="41"/>
        <end position="66"/>
    </location>
</feature>
<reference evidence="2 3" key="1">
    <citation type="submission" date="2018-08" db="EMBL/GenBank/DDBJ databases">
        <title>Diversity &amp; Physiological Properties of Lignin-Decomposing Actinobacteria from Soil.</title>
        <authorList>
            <person name="Roh S.G."/>
            <person name="Kim S.B."/>
        </authorList>
    </citation>
    <scope>NUCLEOTIDE SEQUENCE [LARGE SCALE GENOMIC DNA]</scope>
    <source>
        <strain evidence="2 3">MMS17-GH009</strain>
    </source>
</reference>
<dbReference type="Proteomes" id="UP000263377">
    <property type="component" value="Unassembled WGS sequence"/>
</dbReference>
<keyword evidence="3" id="KW-1185">Reference proteome</keyword>
<protein>
    <submittedName>
        <fullName evidence="2">Uncharacterized protein</fullName>
    </submittedName>
</protein>
<gene>
    <name evidence="2" type="ORF">DR950_33475</name>
</gene>
<sequence length="113" mass="12675">MVGDHRHALVRRRRQHGRPPQDPRGRQRGHRAVGALRRLRERPPDRRGDPRGGRGEERHHHSDRQAARLRAVARGWARVRALPSAPARRLRDARLPGCQPEPGPGPGAAPARG</sequence>
<feature type="compositionally biased region" description="Low complexity" evidence="1">
    <location>
        <begin position="68"/>
        <end position="87"/>
    </location>
</feature>
<evidence type="ECO:0000256" key="1">
    <source>
        <dbReference type="SAM" id="MobiDB-lite"/>
    </source>
</evidence>
<evidence type="ECO:0000313" key="3">
    <source>
        <dbReference type="Proteomes" id="UP000263377"/>
    </source>
</evidence>
<dbReference type="EMBL" id="QVIG01000001">
    <property type="protein sequence ID" value="RGD61998.1"/>
    <property type="molecule type" value="Genomic_DNA"/>
</dbReference>